<dbReference type="SUPFAM" id="SSF51445">
    <property type="entry name" value="(Trans)glycosidases"/>
    <property type="match status" value="1"/>
</dbReference>
<organism evidence="3 4">
    <name type="scientific">Mycena albidolilacea</name>
    <dbReference type="NCBI Taxonomy" id="1033008"/>
    <lineage>
        <taxon>Eukaryota</taxon>
        <taxon>Fungi</taxon>
        <taxon>Dikarya</taxon>
        <taxon>Basidiomycota</taxon>
        <taxon>Agaricomycotina</taxon>
        <taxon>Agaricomycetes</taxon>
        <taxon>Agaricomycetidae</taxon>
        <taxon>Agaricales</taxon>
        <taxon>Marasmiineae</taxon>
        <taxon>Mycenaceae</taxon>
        <taxon>Mycena</taxon>
    </lineage>
</organism>
<name>A0AAD6ZHM6_9AGAR</name>
<keyword evidence="3" id="KW-0378">Hydrolase</keyword>
<gene>
    <name evidence="3" type="ORF">DFH08DRAFT_926428</name>
</gene>
<evidence type="ECO:0000256" key="1">
    <source>
        <dbReference type="SAM" id="MobiDB-lite"/>
    </source>
</evidence>
<dbReference type="InterPro" id="IPR031728">
    <property type="entry name" value="GlcAase_C"/>
</dbReference>
<comment type="caution">
    <text evidence="3">The sequence shown here is derived from an EMBL/GenBank/DDBJ whole genome shotgun (WGS) entry which is preliminary data.</text>
</comment>
<accession>A0AAD6ZHM6</accession>
<dbReference type="PANTHER" id="PTHR36183:SF2">
    <property type="entry name" value="BETA-GLUCURONIDASE C-TERMINAL DOMAIN-CONTAINING PROTEIN"/>
    <property type="match status" value="1"/>
</dbReference>
<dbReference type="InterPro" id="IPR017853">
    <property type="entry name" value="GH"/>
</dbReference>
<dbReference type="Gene3D" id="3.20.20.80">
    <property type="entry name" value="Glycosidases"/>
    <property type="match status" value="1"/>
</dbReference>
<dbReference type="InterPro" id="IPR052974">
    <property type="entry name" value="GH79_Enzymes"/>
</dbReference>
<protein>
    <submittedName>
        <fullName evidence="3">Glycoside hydrolase family 79 protein</fullName>
    </submittedName>
</protein>
<keyword evidence="4" id="KW-1185">Reference proteome</keyword>
<dbReference type="AlphaFoldDB" id="A0AAD6ZHM6"/>
<dbReference type="GO" id="GO:0016787">
    <property type="term" value="F:hydrolase activity"/>
    <property type="evidence" value="ECO:0007669"/>
    <property type="project" value="UniProtKB-KW"/>
</dbReference>
<reference evidence="3" key="1">
    <citation type="submission" date="2023-03" db="EMBL/GenBank/DDBJ databases">
        <title>Massive genome expansion in bonnet fungi (Mycena s.s.) driven by repeated elements and novel gene families across ecological guilds.</title>
        <authorList>
            <consortium name="Lawrence Berkeley National Laboratory"/>
            <person name="Harder C.B."/>
            <person name="Miyauchi S."/>
            <person name="Viragh M."/>
            <person name="Kuo A."/>
            <person name="Thoen E."/>
            <person name="Andreopoulos B."/>
            <person name="Lu D."/>
            <person name="Skrede I."/>
            <person name="Drula E."/>
            <person name="Henrissat B."/>
            <person name="Morin E."/>
            <person name="Kohler A."/>
            <person name="Barry K."/>
            <person name="LaButti K."/>
            <person name="Morin E."/>
            <person name="Salamov A."/>
            <person name="Lipzen A."/>
            <person name="Mereny Z."/>
            <person name="Hegedus B."/>
            <person name="Baldrian P."/>
            <person name="Stursova M."/>
            <person name="Weitz H."/>
            <person name="Taylor A."/>
            <person name="Grigoriev I.V."/>
            <person name="Nagy L.G."/>
            <person name="Martin F."/>
            <person name="Kauserud H."/>
        </authorList>
    </citation>
    <scope>NUCLEOTIDE SEQUENCE</scope>
    <source>
        <strain evidence="3">CBHHK002</strain>
    </source>
</reference>
<evidence type="ECO:0000259" key="2">
    <source>
        <dbReference type="Pfam" id="PF16862"/>
    </source>
</evidence>
<dbReference type="Pfam" id="PF16862">
    <property type="entry name" value="Glyco_hydro_79C"/>
    <property type="match status" value="1"/>
</dbReference>
<feature type="compositionally biased region" description="Polar residues" evidence="1">
    <location>
        <begin position="511"/>
        <end position="534"/>
    </location>
</feature>
<sequence length="534" mass="56789">MTSIIGIQIPVAPPSTHTIVSPNFLGISIELSSISNYLGNDTFTIPQPMINYLAGIRARTGETSVRVRVGGNSADSSTYVESQTSPMAVPNNPHANPDDLSINYGPEIWSVLAKVGQMAGGVEYLFSVPLIDPNNTIPKLAADAKTDLGDSLDALLLGNEPDLYQAHSERPGISNYTIQIYETEFSNTVNILQSTFDSFAGPTICCSWNLEDVLDAGYLSKFALKYVTLQHYPQNFCPGLGREHPKFGLPYYMQHSNVVALAAWQSPAFEKVANNNSSNAPRLILSEFNSASCGGIPGLSDTFEVGALWVADYSLQLASVGYTAAYLHTRERGITYNLVTSPAGGDGAPGSWTTNPPYYAMLAMSEALRTENGAIVVDLNLDNSTANPVALQAGYAVYDAKNSSVTRLILFNYASEQTQFTLPATLFADSSIKTALVKFLASSGANATEVSWGGKTFAGVGDGKSAVNAPWVTTPNQNLECTNGCSFNASRESMAVVFLDNAQFDAISGPTGPQASPAPTQASNGRGQGSRCTL</sequence>
<feature type="region of interest" description="Disordered" evidence="1">
    <location>
        <begin position="508"/>
        <end position="534"/>
    </location>
</feature>
<dbReference type="Proteomes" id="UP001218218">
    <property type="component" value="Unassembled WGS sequence"/>
</dbReference>
<evidence type="ECO:0000313" key="3">
    <source>
        <dbReference type="EMBL" id="KAJ7322895.1"/>
    </source>
</evidence>
<dbReference type="EMBL" id="JARIHO010000048">
    <property type="protein sequence ID" value="KAJ7322895.1"/>
    <property type="molecule type" value="Genomic_DNA"/>
</dbReference>
<dbReference type="PANTHER" id="PTHR36183">
    <property type="entry name" value="BETA-GLUCURONIDASE"/>
    <property type="match status" value="1"/>
</dbReference>
<feature type="domain" description="Beta-glucuronidase C-terminal" evidence="2">
    <location>
        <begin position="394"/>
        <end position="482"/>
    </location>
</feature>
<evidence type="ECO:0000313" key="4">
    <source>
        <dbReference type="Proteomes" id="UP001218218"/>
    </source>
</evidence>
<proteinExistence type="predicted"/>